<dbReference type="Pfam" id="PF08447">
    <property type="entry name" value="PAS_3"/>
    <property type="match status" value="1"/>
</dbReference>
<dbReference type="SMART" id="SM00388">
    <property type="entry name" value="HisKA"/>
    <property type="match status" value="1"/>
</dbReference>
<sequence>MEKEEKKFIQLISEIPNIAVQGYNKNREVIFWNKASEMIYGYSKEEAIGKKLEDLIIPDFMRADVIAGINNWYQKNVPIPAGKLPLRRKNGTTAYVYSSHVMLNESTNNPEMFCIDIDLTEQVKKDEELKQKDKILAFQSKMASLGEMLDNIAHQWRQPLSSISASASSLKLRSTLDCLDEESLNDSIDSIVKATTYMSNTIEDFRNFVKGTHEKKSFNLYDIIKYSLELLDGTIRKNDINIVLSIPHNEIKLVSFPNELVQVLLNIIANAKDAMILNEIKKRYLFITIKEENKKVYIELKDNAGGIKEDILPKIFEPYFTTKHKSKGTGIGLYMAYKLITESMNGDIDVENISYLYEDKEFTGALFKIVL</sequence>
<dbReference type="SUPFAM" id="SSF55874">
    <property type="entry name" value="ATPase domain of HSP90 chaperone/DNA topoisomerase II/histidine kinase"/>
    <property type="match status" value="1"/>
</dbReference>
<dbReference type="Gene3D" id="3.30.565.10">
    <property type="entry name" value="Histidine kinase-like ATPase, C-terminal domain"/>
    <property type="match status" value="1"/>
</dbReference>
<evidence type="ECO:0000259" key="9">
    <source>
        <dbReference type="PROSITE" id="PS50109"/>
    </source>
</evidence>
<dbReference type="InterPro" id="IPR005467">
    <property type="entry name" value="His_kinase_dom"/>
</dbReference>
<dbReference type="InterPro" id="IPR003594">
    <property type="entry name" value="HATPase_dom"/>
</dbReference>
<keyword evidence="12" id="KW-1185">Reference proteome</keyword>
<evidence type="ECO:0000256" key="5">
    <source>
        <dbReference type="ARBA" id="ARBA00022741"/>
    </source>
</evidence>
<evidence type="ECO:0000313" key="11">
    <source>
        <dbReference type="EMBL" id="TLP40810.1"/>
    </source>
</evidence>
<dbReference type="Gene3D" id="3.30.450.20">
    <property type="entry name" value="PAS domain"/>
    <property type="match status" value="1"/>
</dbReference>
<dbReference type="Proteomes" id="UP000308901">
    <property type="component" value="Unassembled WGS sequence"/>
</dbReference>
<dbReference type="SUPFAM" id="SSF55785">
    <property type="entry name" value="PYP-like sensor domain (PAS domain)"/>
    <property type="match status" value="1"/>
</dbReference>
<dbReference type="GO" id="GO:0000155">
    <property type="term" value="F:phosphorelay sensor kinase activity"/>
    <property type="evidence" value="ECO:0007669"/>
    <property type="project" value="InterPro"/>
</dbReference>
<evidence type="ECO:0000256" key="1">
    <source>
        <dbReference type="ARBA" id="ARBA00000085"/>
    </source>
</evidence>
<dbReference type="OrthoDB" id="9805967at2"/>
<evidence type="ECO:0000256" key="8">
    <source>
        <dbReference type="ARBA" id="ARBA00023012"/>
    </source>
</evidence>
<keyword evidence="7" id="KW-0067">ATP-binding</keyword>
<organism evidence="11 12">
    <name type="scientific">Arcobacter arenosus</name>
    <dbReference type="NCBI Taxonomy" id="2576037"/>
    <lineage>
        <taxon>Bacteria</taxon>
        <taxon>Pseudomonadati</taxon>
        <taxon>Campylobacterota</taxon>
        <taxon>Epsilonproteobacteria</taxon>
        <taxon>Campylobacterales</taxon>
        <taxon>Arcobacteraceae</taxon>
        <taxon>Arcobacter</taxon>
    </lineage>
</organism>
<comment type="catalytic activity">
    <reaction evidence="1">
        <text>ATP + protein L-histidine = ADP + protein N-phospho-L-histidine.</text>
        <dbReference type="EC" id="2.7.13.3"/>
    </reaction>
</comment>
<accession>A0A5R8Y4W1</accession>
<dbReference type="CDD" id="cd00130">
    <property type="entry name" value="PAS"/>
    <property type="match status" value="1"/>
</dbReference>
<dbReference type="SMART" id="SM00387">
    <property type="entry name" value="HATPase_c"/>
    <property type="match status" value="1"/>
</dbReference>
<dbReference type="RefSeq" id="WP_138151212.1">
    <property type="nucleotide sequence ID" value="NZ_VANU01000001.1"/>
</dbReference>
<dbReference type="InterPro" id="IPR013655">
    <property type="entry name" value="PAS_fold_3"/>
</dbReference>
<evidence type="ECO:0000259" key="10">
    <source>
        <dbReference type="PROSITE" id="PS50112"/>
    </source>
</evidence>
<evidence type="ECO:0000256" key="2">
    <source>
        <dbReference type="ARBA" id="ARBA00012438"/>
    </source>
</evidence>
<feature type="domain" description="Histidine kinase" evidence="9">
    <location>
        <begin position="151"/>
        <end position="371"/>
    </location>
</feature>
<dbReference type="AlphaFoldDB" id="A0A5R8Y4W1"/>
<dbReference type="InterPro" id="IPR004358">
    <property type="entry name" value="Sig_transdc_His_kin-like_C"/>
</dbReference>
<dbReference type="NCBIfam" id="TIGR00229">
    <property type="entry name" value="sensory_box"/>
    <property type="match status" value="1"/>
</dbReference>
<comment type="caution">
    <text evidence="11">The sequence shown here is derived from an EMBL/GenBank/DDBJ whole genome shotgun (WGS) entry which is preliminary data.</text>
</comment>
<feature type="domain" description="PAS" evidence="10">
    <location>
        <begin position="4"/>
        <end position="59"/>
    </location>
</feature>
<keyword evidence="6" id="KW-0418">Kinase</keyword>
<dbReference type="Pfam" id="PF00512">
    <property type="entry name" value="HisKA"/>
    <property type="match status" value="1"/>
</dbReference>
<dbReference type="Pfam" id="PF02518">
    <property type="entry name" value="HATPase_c"/>
    <property type="match status" value="1"/>
</dbReference>
<keyword evidence="5" id="KW-0547">Nucleotide-binding</keyword>
<evidence type="ECO:0000256" key="4">
    <source>
        <dbReference type="ARBA" id="ARBA00022679"/>
    </source>
</evidence>
<proteinExistence type="predicted"/>
<dbReference type="Gene3D" id="1.10.287.130">
    <property type="match status" value="1"/>
</dbReference>
<dbReference type="InterPro" id="IPR035965">
    <property type="entry name" value="PAS-like_dom_sf"/>
</dbReference>
<dbReference type="PRINTS" id="PR00344">
    <property type="entry name" value="BCTRLSENSOR"/>
</dbReference>
<dbReference type="SUPFAM" id="SSF47384">
    <property type="entry name" value="Homodimeric domain of signal transducing histidine kinase"/>
    <property type="match status" value="1"/>
</dbReference>
<gene>
    <name evidence="11" type="ORF">FDK22_01985</name>
</gene>
<dbReference type="InterPro" id="IPR036890">
    <property type="entry name" value="HATPase_C_sf"/>
</dbReference>
<protein>
    <recommendedName>
        <fullName evidence="2">histidine kinase</fullName>
        <ecNumber evidence="2">2.7.13.3</ecNumber>
    </recommendedName>
</protein>
<keyword evidence="8" id="KW-0902">Two-component regulatory system</keyword>
<dbReference type="PROSITE" id="PS50109">
    <property type="entry name" value="HIS_KIN"/>
    <property type="match status" value="1"/>
</dbReference>
<evidence type="ECO:0000313" key="12">
    <source>
        <dbReference type="Proteomes" id="UP000308901"/>
    </source>
</evidence>
<keyword evidence="3" id="KW-0597">Phosphoprotein</keyword>
<evidence type="ECO:0000256" key="6">
    <source>
        <dbReference type="ARBA" id="ARBA00022777"/>
    </source>
</evidence>
<dbReference type="PANTHER" id="PTHR43065:SF10">
    <property type="entry name" value="PEROXIDE STRESS-ACTIVATED HISTIDINE KINASE MAK3"/>
    <property type="match status" value="1"/>
</dbReference>
<keyword evidence="4" id="KW-0808">Transferase</keyword>
<dbReference type="EC" id="2.7.13.3" evidence="2"/>
<dbReference type="PANTHER" id="PTHR43065">
    <property type="entry name" value="SENSOR HISTIDINE KINASE"/>
    <property type="match status" value="1"/>
</dbReference>
<dbReference type="SMART" id="SM00091">
    <property type="entry name" value="PAS"/>
    <property type="match status" value="1"/>
</dbReference>
<dbReference type="EMBL" id="VANU01000001">
    <property type="protein sequence ID" value="TLP40810.1"/>
    <property type="molecule type" value="Genomic_DNA"/>
</dbReference>
<dbReference type="PROSITE" id="PS50112">
    <property type="entry name" value="PAS"/>
    <property type="match status" value="1"/>
</dbReference>
<reference evidence="11 12" key="1">
    <citation type="submission" date="2019-05" db="EMBL/GenBank/DDBJ databases">
        <title>Arcobacter sp. nov., isolated from sea sediment.</title>
        <authorList>
            <person name="Kim W."/>
        </authorList>
    </citation>
    <scope>NUCLEOTIDE SEQUENCE [LARGE SCALE GENOMIC DNA]</scope>
    <source>
        <strain evidence="11 12">CAU 1517</strain>
    </source>
</reference>
<evidence type="ECO:0000256" key="7">
    <source>
        <dbReference type="ARBA" id="ARBA00022840"/>
    </source>
</evidence>
<dbReference type="InterPro" id="IPR000014">
    <property type="entry name" value="PAS"/>
</dbReference>
<evidence type="ECO:0000256" key="3">
    <source>
        <dbReference type="ARBA" id="ARBA00022553"/>
    </source>
</evidence>
<dbReference type="InterPro" id="IPR036097">
    <property type="entry name" value="HisK_dim/P_sf"/>
</dbReference>
<name>A0A5R8Y4W1_9BACT</name>
<dbReference type="GO" id="GO:0005524">
    <property type="term" value="F:ATP binding"/>
    <property type="evidence" value="ECO:0007669"/>
    <property type="project" value="UniProtKB-KW"/>
</dbReference>
<dbReference type="InterPro" id="IPR003661">
    <property type="entry name" value="HisK_dim/P_dom"/>
</dbReference>